<gene>
    <name evidence="3" type="ORF">ACEWY4_017196</name>
</gene>
<evidence type="ECO:0000313" key="4">
    <source>
        <dbReference type="Proteomes" id="UP001591681"/>
    </source>
</evidence>
<dbReference type="InterPro" id="IPR029526">
    <property type="entry name" value="PGBD"/>
</dbReference>
<feature type="region of interest" description="Disordered" evidence="1">
    <location>
        <begin position="59"/>
        <end position="78"/>
    </location>
</feature>
<name>A0ABD1JG49_9TELE</name>
<dbReference type="EMBL" id="JBHFQA010000015">
    <property type="protein sequence ID" value="KAL2086137.1"/>
    <property type="molecule type" value="Genomic_DNA"/>
</dbReference>
<comment type="caution">
    <text evidence="3">The sequence shown here is derived from an EMBL/GenBank/DDBJ whole genome shotgun (WGS) entry which is preliminary data.</text>
</comment>
<dbReference type="PANTHER" id="PTHR46599">
    <property type="entry name" value="PIGGYBAC TRANSPOSABLE ELEMENT-DERIVED PROTEIN 4"/>
    <property type="match status" value="1"/>
</dbReference>
<evidence type="ECO:0000259" key="2">
    <source>
        <dbReference type="Pfam" id="PF13843"/>
    </source>
</evidence>
<dbReference type="Pfam" id="PF13843">
    <property type="entry name" value="DDE_Tnp_1_7"/>
    <property type="match status" value="1"/>
</dbReference>
<proteinExistence type="predicted"/>
<sequence length="563" mass="63091">MVIKTMANGQMYIAELVEEEELISEYSDDSSIDPDFESEATEDLEDFLDGIDRAVDILSSSSSEEDAEGGAGPAARWQGTDVEDVTPTQLIFQPARTPGPHLPAGKQYSPLELFQLFVTDAMLQTIVNNSNLHGERRNPVTFERLSLEDLYAFLAMLVFIGVVRTIHIEDYWRTDIFYNFPFPSSVMTQCKFRAIARTLRLSSPADDAENNRKKGSADHDPLGKIRPVYEQMRQACRAHFHPGQNISVDEIKVKAKRCIVPPRRDLEPMRWGSKLFVLVDSSTGYTWDIFTRRGGQGASGAVGRLGYQSVMSLVDAAVLGQGYRLFVDDFHTSPALFRELLAERSVGACGTIREQCAGYPRGRAGGLPRRHRCPRGTLRWIREGPLAFVQWRDARNVLLCSSLHPAHANHTVLRKVRTAEGQRRTLQPVTAPPSFSDWDRCMGAGLLCDAIVEHYHILHHTNNWYKSFFYHFLDVAIVNAFILHRELAKERQEAPLGQVAFRKVLLQQLKAAALSCRAPPAGGQHKPRFFTQDDSATQARPCVHCASKTMVSAPHAMSPCALR</sequence>
<evidence type="ECO:0000256" key="1">
    <source>
        <dbReference type="SAM" id="MobiDB-lite"/>
    </source>
</evidence>
<protein>
    <recommendedName>
        <fullName evidence="2">PiggyBac transposable element-derived protein domain-containing protein</fullName>
    </recommendedName>
</protein>
<keyword evidence="4" id="KW-1185">Reference proteome</keyword>
<reference evidence="3 4" key="1">
    <citation type="submission" date="2024-09" db="EMBL/GenBank/DDBJ databases">
        <title>A chromosome-level genome assembly of Gray's grenadier anchovy, Coilia grayii.</title>
        <authorList>
            <person name="Fu Z."/>
        </authorList>
    </citation>
    <scope>NUCLEOTIDE SEQUENCE [LARGE SCALE GENOMIC DNA]</scope>
    <source>
        <strain evidence="3">G4</strain>
        <tissue evidence="3">Muscle</tissue>
    </source>
</reference>
<dbReference type="Proteomes" id="UP001591681">
    <property type="component" value="Unassembled WGS sequence"/>
</dbReference>
<dbReference type="PANTHER" id="PTHR46599:SF3">
    <property type="entry name" value="PIGGYBAC TRANSPOSABLE ELEMENT-DERIVED PROTEIN 4"/>
    <property type="match status" value="1"/>
</dbReference>
<accession>A0ABD1JG49</accession>
<evidence type="ECO:0000313" key="3">
    <source>
        <dbReference type="EMBL" id="KAL2086137.1"/>
    </source>
</evidence>
<organism evidence="3 4">
    <name type="scientific">Coilia grayii</name>
    <name type="common">Gray's grenadier anchovy</name>
    <dbReference type="NCBI Taxonomy" id="363190"/>
    <lineage>
        <taxon>Eukaryota</taxon>
        <taxon>Metazoa</taxon>
        <taxon>Chordata</taxon>
        <taxon>Craniata</taxon>
        <taxon>Vertebrata</taxon>
        <taxon>Euteleostomi</taxon>
        <taxon>Actinopterygii</taxon>
        <taxon>Neopterygii</taxon>
        <taxon>Teleostei</taxon>
        <taxon>Clupei</taxon>
        <taxon>Clupeiformes</taxon>
        <taxon>Clupeoidei</taxon>
        <taxon>Engraulidae</taxon>
        <taxon>Coilinae</taxon>
        <taxon>Coilia</taxon>
    </lineage>
</organism>
<dbReference type="AlphaFoldDB" id="A0ABD1JG49"/>
<feature type="domain" description="PiggyBac transposable element-derived protein" evidence="2">
    <location>
        <begin position="109"/>
        <end position="481"/>
    </location>
</feature>